<keyword evidence="4" id="KW-0676">Redox-active center</keyword>
<keyword evidence="6" id="KW-0560">Oxidoreductase</keyword>
<organism evidence="6 8">
    <name type="scientific">Mycoplasmopsis synoviae</name>
    <name type="common">Mycoplasma synoviae</name>
    <dbReference type="NCBI Taxonomy" id="2109"/>
    <lineage>
        <taxon>Bacteria</taxon>
        <taxon>Bacillati</taxon>
        <taxon>Mycoplasmatota</taxon>
        <taxon>Mycoplasmoidales</taxon>
        <taxon>Metamycoplasmataceae</taxon>
        <taxon>Mycoplasmopsis</taxon>
    </lineage>
</organism>
<dbReference type="GeneID" id="93530150"/>
<dbReference type="Proteomes" id="UP000259328">
    <property type="component" value="Chromosome"/>
</dbReference>
<evidence type="ECO:0000256" key="4">
    <source>
        <dbReference type="ARBA" id="ARBA00023284"/>
    </source>
</evidence>
<dbReference type="InterPro" id="IPR036249">
    <property type="entry name" value="Thioredoxin-like_sf"/>
</dbReference>
<keyword evidence="3" id="KW-1015">Disulfide bond</keyword>
<reference evidence="8" key="2">
    <citation type="submission" date="2018-06" db="EMBL/GenBank/DDBJ databases">
        <authorList>
            <consortium name="Pathogen Informatics"/>
        </authorList>
    </citation>
    <scope>NUCLEOTIDE SEQUENCE [LARGE SCALE GENOMIC DNA]</scope>
    <source>
        <strain evidence="8">NCTC10124</strain>
    </source>
</reference>
<dbReference type="PANTHER" id="PTHR43110">
    <property type="entry name" value="THIOL PEROXIDASE"/>
    <property type="match status" value="1"/>
</dbReference>
<dbReference type="Pfam" id="PF08534">
    <property type="entry name" value="Redoxin"/>
    <property type="match status" value="1"/>
</dbReference>
<evidence type="ECO:0000256" key="3">
    <source>
        <dbReference type="ARBA" id="ARBA00023157"/>
    </source>
</evidence>
<evidence type="ECO:0000313" key="7">
    <source>
        <dbReference type="EMBL" id="UZW64140.1"/>
    </source>
</evidence>
<dbReference type="EC" id="1.11.1.-" evidence="6"/>
<proteinExistence type="predicted"/>
<dbReference type="AlphaFoldDB" id="A0A2H4CCW2"/>
<sequence>MKVKFGDKELTLNGLAPKHGDKVEAKGALAGSFDQVKFDNKGKMTVLSTFPSIDTKVCDLQVGKLAHLSEKYTDFNFVSFSLDLPPALADYKANHPTGRVEMYSDYFDKKTVSSLGMLINELQLATRAVFVLDKENKLVYSEVKDQVKDQVDFDALEEVLKKY</sequence>
<dbReference type="EMBL" id="CP107525">
    <property type="protein sequence ID" value="UZW64140.1"/>
    <property type="molecule type" value="Genomic_DNA"/>
</dbReference>
<evidence type="ECO:0000259" key="5">
    <source>
        <dbReference type="PROSITE" id="PS51352"/>
    </source>
</evidence>
<evidence type="ECO:0000256" key="2">
    <source>
        <dbReference type="ARBA" id="ARBA00022862"/>
    </source>
</evidence>
<dbReference type="Proteomes" id="UP001164481">
    <property type="component" value="Chromosome"/>
</dbReference>
<dbReference type="InterPro" id="IPR013740">
    <property type="entry name" value="Redoxin"/>
</dbReference>
<reference evidence="6" key="1">
    <citation type="submission" date="2018-06" db="EMBL/GenBank/DDBJ databases">
        <authorList>
            <consortium name="Pathogen Informatics"/>
            <person name="Doyle S."/>
        </authorList>
    </citation>
    <scope>NUCLEOTIDE SEQUENCE</scope>
    <source>
        <strain evidence="6">NCTC10124</strain>
    </source>
</reference>
<dbReference type="InterPro" id="IPR050455">
    <property type="entry name" value="Tpx_Peroxidase_subfamily"/>
</dbReference>
<dbReference type="SUPFAM" id="SSF52833">
    <property type="entry name" value="Thioredoxin-like"/>
    <property type="match status" value="1"/>
</dbReference>
<dbReference type="RefSeq" id="WP_011283511.1">
    <property type="nucleotide sequence ID" value="NZ_CP012624.1"/>
</dbReference>
<dbReference type="InterPro" id="IPR013766">
    <property type="entry name" value="Thioredoxin_domain"/>
</dbReference>
<name>A0A2H4CCW2_MYCSY</name>
<evidence type="ECO:0000256" key="1">
    <source>
        <dbReference type="ARBA" id="ARBA00022559"/>
    </source>
</evidence>
<accession>A0A2H4CCW2</accession>
<dbReference type="PANTHER" id="PTHR43110:SF1">
    <property type="entry name" value="THIOL PEROXIDASE"/>
    <property type="match status" value="1"/>
</dbReference>
<feature type="domain" description="Thioredoxin" evidence="5">
    <location>
        <begin position="3"/>
        <end position="163"/>
    </location>
</feature>
<evidence type="ECO:0000313" key="6">
    <source>
        <dbReference type="EMBL" id="SYV93063.1"/>
    </source>
</evidence>
<gene>
    <name evidence="6" type="primary">tpx</name>
    <name evidence="6" type="ORF">NCTC10124_00791</name>
    <name evidence="7" type="ORF">OIE46_02010</name>
</gene>
<dbReference type="EMBL" id="LS991953">
    <property type="protein sequence ID" value="SYV93063.1"/>
    <property type="molecule type" value="Genomic_DNA"/>
</dbReference>
<reference evidence="7" key="4">
    <citation type="submission" date="2022-11" db="EMBL/GenBank/DDBJ databases">
        <title>complete genomes of mycoplasma synoviae ZX313 strain and SD2 strain.</title>
        <authorList>
            <person name="Zhong Q."/>
        </authorList>
    </citation>
    <scope>NUCLEOTIDE SEQUENCE</scope>
    <source>
        <strain evidence="7">SD2</strain>
    </source>
</reference>
<reference evidence="7" key="3">
    <citation type="submission" date="2022-10" db="EMBL/GenBank/DDBJ databases">
        <authorList>
            <person name="Wei X."/>
        </authorList>
    </citation>
    <scope>NUCLEOTIDE SEQUENCE</scope>
    <source>
        <strain evidence="7">SD2</strain>
    </source>
</reference>
<keyword evidence="1 6" id="KW-0575">Peroxidase</keyword>
<dbReference type="OMA" id="SLDTKVC"/>
<dbReference type="PROSITE" id="PS51352">
    <property type="entry name" value="THIOREDOXIN_2"/>
    <property type="match status" value="1"/>
</dbReference>
<dbReference type="Gene3D" id="3.40.30.10">
    <property type="entry name" value="Glutaredoxin"/>
    <property type="match status" value="1"/>
</dbReference>
<evidence type="ECO:0000313" key="8">
    <source>
        <dbReference type="Proteomes" id="UP000259328"/>
    </source>
</evidence>
<dbReference type="GO" id="GO:0004601">
    <property type="term" value="F:peroxidase activity"/>
    <property type="evidence" value="ECO:0007669"/>
    <property type="project" value="UniProtKB-KW"/>
</dbReference>
<keyword evidence="2" id="KW-0049">Antioxidant</keyword>
<protein>
    <submittedName>
        <fullName evidence="7">Redoxin domain-containing protein</fullName>
    </submittedName>
    <submittedName>
        <fullName evidence="6">Thiol peroxidase</fullName>
        <ecNumber evidence="6">1.11.1.-</ecNumber>
    </submittedName>
</protein>